<proteinExistence type="predicted"/>
<protein>
    <submittedName>
        <fullName evidence="2">Uncharacterized protein</fullName>
    </submittedName>
</protein>
<feature type="compositionally biased region" description="Polar residues" evidence="1">
    <location>
        <begin position="356"/>
        <end position="366"/>
    </location>
</feature>
<feature type="region of interest" description="Disordered" evidence="1">
    <location>
        <begin position="342"/>
        <end position="391"/>
    </location>
</feature>
<keyword evidence="3" id="KW-1185">Reference proteome</keyword>
<gene>
    <name evidence="2" type="ORF">Bealeia1_01943</name>
</gene>
<name>A0ABZ2C8M8_9PROT</name>
<keyword evidence="2" id="KW-0614">Plasmid</keyword>
<sequence>MFLMICLVVLIVFGIFLILWLSEDLYRELLDASDSSSLKRGCSGTESSFWGNSPPRWVSEKKESPQHRKESCERERSAIERKSHKKEKLQIPEPPEVAAAGDTPSQSQVVISDKNFPVTTMSFIGERVLMTIFEQNTPCQEAYRWSPLRSVEDCESVTVSSETNICTQEYDSQGDLQDCCLCVSAESDAIISDNVSPNEDVLFSRADARLRQHHKSSQTQEAGIAEVVMRARFVDTTEYAVPTRSQDILDQETQTVSDIAAIHAVTVGMQTDPELREKSAPSLKILSDADRAKADLQQQLNRFDKADDSSLLSLPRVLSSAVSRVSSSSSEEWVLRPIYAHTDSNLPDNSAGADSGTLSAQRSPSDPQDEPDRWSFIRLWMPPRPDLSDDE</sequence>
<organism evidence="2 3">
    <name type="scientific">Candidatus Bealeia paramacronuclearis</name>
    <dbReference type="NCBI Taxonomy" id="1921001"/>
    <lineage>
        <taxon>Bacteria</taxon>
        <taxon>Pseudomonadati</taxon>
        <taxon>Pseudomonadota</taxon>
        <taxon>Alphaproteobacteria</taxon>
        <taxon>Holosporales</taxon>
        <taxon>Holosporaceae</taxon>
        <taxon>Candidatus Bealeia</taxon>
    </lineage>
</organism>
<feature type="region of interest" description="Disordered" evidence="1">
    <location>
        <begin position="53"/>
        <end position="106"/>
    </location>
</feature>
<evidence type="ECO:0000256" key="1">
    <source>
        <dbReference type="SAM" id="MobiDB-lite"/>
    </source>
</evidence>
<evidence type="ECO:0000313" key="2">
    <source>
        <dbReference type="EMBL" id="WVX67726.1"/>
    </source>
</evidence>
<geneLocation type="plasmid" evidence="2 3">
    <name>pBealeia1</name>
</geneLocation>
<dbReference type="EMBL" id="CP133271">
    <property type="protein sequence ID" value="WVX67726.1"/>
    <property type="molecule type" value="Genomic_DNA"/>
</dbReference>
<dbReference type="Proteomes" id="UP001330434">
    <property type="component" value="Plasmid pBealeia1"/>
</dbReference>
<accession>A0ABZ2C8M8</accession>
<evidence type="ECO:0000313" key="3">
    <source>
        <dbReference type="Proteomes" id="UP001330434"/>
    </source>
</evidence>
<feature type="compositionally biased region" description="Basic and acidic residues" evidence="1">
    <location>
        <begin position="58"/>
        <end position="81"/>
    </location>
</feature>
<reference evidence="2 3" key="1">
    <citation type="journal article" date="2024" name="Environ. Microbiol.">
        <title>Novel evolutionary insights on the interactions of the Holosporales (Alphaproteobacteria) with eukaryotic hosts from comparative genomics.</title>
        <authorList>
            <person name="Giovannini M."/>
            <person name="Petroni G."/>
            <person name="Castelli M."/>
        </authorList>
    </citation>
    <scope>NUCLEOTIDE SEQUENCE [LARGE SCALE GENOMIC DNA]</scope>
    <source>
        <strain evidence="2 3">US_Bl 15I1</strain>
    </source>
</reference>
<dbReference type="RefSeq" id="WP_338453785.1">
    <property type="nucleotide sequence ID" value="NZ_CP133271.1"/>
</dbReference>